<dbReference type="PROSITE" id="PS51720">
    <property type="entry name" value="G_AIG1"/>
    <property type="match status" value="1"/>
</dbReference>
<protein>
    <recommendedName>
        <fullName evidence="5">AIG1-type G domain-containing protein</fullName>
    </recommendedName>
</protein>
<keyword evidence="7" id="KW-1185">Reference proteome</keyword>
<evidence type="ECO:0000313" key="7">
    <source>
        <dbReference type="Proteomes" id="UP001347796"/>
    </source>
</evidence>
<comment type="similarity">
    <text evidence="1">Belongs to the TRAFAC class TrmE-Era-EngA-EngB-Septin-like GTPase superfamily. AIG1/Toc34/Toc159-like paraseptin GTPase family. IAN subfamily.</text>
</comment>
<reference evidence="6 7" key="1">
    <citation type="submission" date="2024-01" db="EMBL/GenBank/DDBJ databases">
        <title>The genome of the rayed Mediterranean limpet Patella caerulea (Linnaeus, 1758).</title>
        <authorList>
            <person name="Anh-Thu Weber A."/>
            <person name="Halstead-Nussloch G."/>
        </authorList>
    </citation>
    <scope>NUCLEOTIDE SEQUENCE [LARGE SCALE GENOMIC DNA]</scope>
    <source>
        <strain evidence="6">AATW-2023a</strain>
        <tissue evidence="6">Whole specimen</tissue>
    </source>
</reference>
<dbReference type="EMBL" id="JAZGQO010000005">
    <property type="protein sequence ID" value="KAK6186813.1"/>
    <property type="molecule type" value="Genomic_DNA"/>
</dbReference>
<dbReference type="InterPro" id="IPR006703">
    <property type="entry name" value="G_AIG1"/>
</dbReference>
<comment type="caution">
    <text evidence="6">The sequence shown here is derived from an EMBL/GenBank/DDBJ whole genome shotgun (WGS) entry which is preliminary data.</text>
</comment>
<keyword evidence="2" id="KW-0547">Nucleotide-binding</keyword>
<evidence type="ECO:0000256" key="1">
    <source>
        <dbReference type="ARBA" id="ARBA00008535"/>
    </source>
</evidence>
<name>A0AAN8K6R7_PATCE</name>
<gene>
    <name evidence="6" type="ORF">SNE40_006084</name>
</gene>
<evidence type="ECO:0000256" key="4">
    <source>
        <dbReference type="SAM" id="MobiDB-lite"/>
    </source>
</evidence>
<dbReference type="Pfam" id="PF04548">
    <property type="entry name" value="AIG1"/>
    <property type="match status" value="1"/>
</dbReference>
<dbReference type="Gene3D" id="3.40.50.300">
    <property type="entry name" value="P-loop containing nucleotide triphosphate hydrolases"/>
    <property type="match status" value="1"/>
</dbReference>
<dbReference type="PANTHER" id="PTHR10903">
    <property type="entry name" value="GTPASE, IMAP FAMILY MEMBER-RELATED"/>
    <property type="match status" value="1"/>
</dbReference>
<accession>A0AAN8K6R7</accession>
<evidence type="ECO:0000259" key="5">
    <source>
        <dbReference type="PROSITE" id="PS51720"/>
    </source>
</evidence>
<dbReference type="Proteomes" id="UP001347796">
    <property type="component" value="Unassembled WGS sequence"/>
</dbReference>
<dbReference type="InterPro" id="IPR045058">
    <property type="entry name" value="GIMA/IAN/Toc"/>
</dbReference>
<dbReference type="InterPro" id="IPR027417">
    <property type="entry name" value="P-loop_NTPase"/>
</dbReference>
<dbReference type="GO" id="GO:0005525">
    <property type="term" value="F:GTP binding"/>
    <property type="evidence" value="ECO:0007669"/>
    <property type="project" value="UniProtKB-KW"/>
</dbReference>
<dbReference type="AlphaFoldDB" id="A0AAN8K6R7"/>
<proteinExistence type="inferred from homology"/>
<evidence type="ECO:0000256" key="3">
    <source>
        <dbReference type="ARBA" id="ARBA00023134"/>
    </source>
</evidence>
<dbReference type="SUPFAM" id="SSF52540">
    <property type="entry name" value="P-loop containing nucleoside triphosphate hydrolases"/>
    <property type="match status" value="1"/>
</dbReference>
<evidence type="ECO:0000256" key="2">
    <source>
        <dbReference type="ARBA" id="ARBA00022741"/>
    </source>
</evidence>
<dbReference type="FunFam" id="3.40.50.300:FF:000366">
    <property type="entry name" value="GTPase, IMAP family member 2"/>
    <property type="match status" value="1"/>
</dbReference>
<keyword evidence="3" id="KW-0342">GTP-binding</keyword>
<feature type="domain" description="AIG1-type G" evidence="5">
    <location>
        <begin position="51"/>
        <end position="255"/>
    </location>
</feature>
<evidence type="ECO:0000313" key="6">
    <source>
        <dbReference type="EMBL" id="KAK6186813.1"/>
    </source>
</evidence>
<organism evidence="6 7">
    <name type="scientific">Patella caerulea</name>
    <name type="common">Rayed Mediterranean limpet</name>
    <dbReference type="NCBI Taxonomy" id="87958"/>
    <lineage>
        <taxon>Eukaryota</taxon>
        <taxon>Metazoa</taxon>
        <taxon>Spiralia</taxon>
        <taxon>Lophotrochozoa</taxon>
        <taxon>Mollusca</taxon>
        <taxon>Gastropoda</taxon>
        <taxon>Patellogastropoda</taxon>
        <taxon>Patelloidea</taxon>
        <taxon>Patellidae</taxon>
        <taxon>Patella</taxon>
    </lineage>
</organism>
<dbReference type="PANTHER" id="PTHR10903:SF184">
    <property type="entry name" value="GTP-BINDING PROTEIN A"/>
    <property type="match status" value="1"/>
</dbReference>
<dbReference type="CDD" id="cd01852">
    <property type="entry name" value="AIG1"/>
    <property type="match status" value="1"/>
</dbReference>
<feature type="compositionally biased region" description="Basic and acidic residues" evidence="4">
    <location>
        <begin position="1"/>
        <end position="10"/>
    </location>
</feature>
<feature type="region of interest" description="Disordered" evidence="4">
    <location>
        <begin position="1"/>
        <end position="22"/>
    </location>
</feature>
<sequence>MKTDKPEPSSRTDTSSASDVSLIRYTEPSVPCTDSKEQAMSRTGSMEVLDNKELRVILVGKTGGGKSALGNSLLGGRHFDSSIVAHSVSSRCQYGSRNLQNGKRLVVIDTPGLFDTRETNAVIAKELIRCIALASPGPHAFLYVMPIGRFSREELITVGYVKALFGEHVMQFVTLVFTGKDQLDYHEITLEEYIKGSPPQLQSLFDTCDRRVAIIDNHSPESKEEDVNEILRLVEQTILSNGGKHYTSDVFQSSEKVYQITTSEAALNKHGKRMDSLEMRELFRKEVADDDGVLVTLAKDITKVGTVISQTVASAWLKVTDWL</sequence>